<comment type="caution">
    <text evidence="1">The sequence shown here is derived from an EMBL/GenBank/DDBJ whole genome shotgun (WGS) entry which is preliminary data.</text>
</comment>
<keyword evidence="2" id="KW-1185">Reference proteome</keyword>
<evidence type="ECO:0000313" key="1">
    <source>
        <dbReference type="EMBL" id="EFH86605.1"/>
    </source>
</evidence>
<dbReference type="STRING" id="485913.Krac_7910"/>
<evidence type="ECO:0000313" key="2">
    <source>
        <dbReference type="Proteomes" id="UP000004508"/>
    </source>
</evidence>
<protein>
    <submittedName>
        <fullName evidence="1">Uncharacterized protein</fullName>
    </submittedName>
</protein>
<gene>
    <name evidence="1" type="ORF">Krac_7910</name>
</gene>
<name>D6TLF5_KTERA</name>
<dbReference type="InParanoid" id="D6TLF5"/>
<dbReference type="AlphaFoldDB" id="D6TLF5"/>
<dbReference type="OrthoDB" id="172501at2"/>
<organism evidence="1 2">
    <name type="scientific">Ktedonobacter racemifer DSM 44963</name>
    <dbReference type="NCBI Taxonomy" id="485913"/>
    <lineage>
        <taxon>Bacteria</taxon>
        <taxon>Bacillati</taxon>
        <taxon>Chloroflexota</taxon>
        <taxon>Ktedonobacteria</taxon>
        <taxon>Ktedonobacterales</taxon>
        <taxon>Ktedonobacteraceae</taxon>
        <taxon>Ktedonobacter</taxon>
    </lineage>
</organism>
<proteinExistence type="predicted"/>
<reference evidence="1 2" key="1">
    <citation type="journal article" date="2011" name="Stand. Genomic Sci.">
        <title>Non-contiguous finished genome sequence and contextual data of the filamentous soil bacterium Ktedonobacter racemifer type strain (SOSP1-21).</title>
        <authorList>
            <person name="Chang Y.J."/>
            <person name="Land M."/>
            <person name="Hauser L."/>
            <person name="Chertkov O."/>
            <person name="Del Rio T.G."/>
            <person name="Nolan M."/>
            <person name="Copeland A."/>
            <person name="Tice H."/>
            <person name="Cheng J.F."/>
            <person name="Lucas S."/>
            <person name="Han C."/>
            <person name="Goodwin L."/>
            <person name="Pitluck S."/>
            <person name="Ivanova N."/>
            <person name="Ovchinikova G."/>
            <person name="Pati A."/>
            <person name="Chen A."/>
            <person name="Palaniappan K."/>
            <person name="Mavromatis K."/>
            <person name="Liolios K."/>
            <person name="Brettin T."/>
            <person name="Fiebig A."/>
            <person name="Rohde M."/>
            <person name="Abt B."/>
            <person name="Goker M."/>
            <person name="Detter J.C."/>
            <person name="Woyke T."/>
            <person name="Bristow J."/>
            <person name="Eisen J.A."/>
            <person name="Markowitz V."/>
            <person name="Hugenholtz P."/>
            <person name="Kyrpides N.C."/>
            <person name="Klenk H.P."/>
            <person name="Lapidus A."/>
        </authorList>
    </citation>
    <scope>NUCLEOTIDE SEQUENCE [LARGE SCALE GENOMIC DNA]</scope>
    <source>
        <strain evidence="2">DSM 44963</strain>
    </source>
</reference>
<dbReference type="Proteomes" id="UP000004508">
    <property type="component" value="Unassembled WGS sequence"/>
</dbReference>
<sequence>METQQTPSTCAGTPGLDVFKIAGKSVSGYVPSRKTGDDHRVRVPYTTLLEQRLSIYLEYHPHVRCYQRGDASEAFVPAHHIAVPLGTPYPIDYFYEGKAHKYLPDFIGTLCDGGLLIAEAGREEEKSQRRAIAKAEAAQRLAQLKGGVYWLGTNENLSECRHYNLIYLHARRRSFSTYQEIVTTLPAQWPWGRDI</sequence>
<dbReference type="EMBL" id="ADVG01000002">
    <property type="protein sequence ID" value="EFH86605.1"/>
    <property type="molecule type" value="Genomic_DNA"/>
</dbReference>
<accession>D6TLF5</accession>
<dbReference type="RefSeq" id="WP_007911063.1">
    <property type="nucleotide sequence ID" value="NZ_ADVG01000002.1"/>
</dbReference>